<proteinExistence type="predicted"/>
<dbReference type="EMBL" id="LJHD01000234">
    <property type="protein sequence ID" value="ONI40596.1"/>
    <property type="molecule type" value="Genomic_DNA"/>
</dbReference>
<keyword evidence="2" id="KW-1185">Reference proteome</keyword>
<comment type="caution">
    <text evidence="1">The sequence shown here is derived from an EMBL/GenBank/DDBJ whole genome shotgun (WGS) entry which is preliminary data.</text>
</comment>
<protein>
    <submittedName>
        <fullName evidence="1">Glucuronate isomerase</fullName>
    </submittedName>
</protein>
<keyword evidence="1" id="KW-0413">Isomerase</keyword>
<evidence type="ECO:0000313" key="2">
    <source>
        <dbReference type="Proteomes" id="UP000188637"/>
    </source>
</evidence>
<dbReference type="Proteomes" id="UP000188637">
    <property type="component" value="Unassembled WGS sequence"/>
</dbReference>
<organism evidence="1 2">
    <name type="scientific">Candidatus Epulonipiscium fishelsonii</name>
    <dbReference type="NCBI Taxonomy" id="77094"/>
    <lineage>
        <taxon>Bacteria</taxon>
        <taxon>Bacillati</taxon>
        <taxon>Bacillota</taxon>
        <taxon>Clostridia</taxon>
        <taxon>Lachnospirales</taxon>
        <taxon>Lachnospiraceae</taxon>
        <taxon>Candidatus Epulonipiscium</taxon>
    </lineage>
</organism>
<gene>
    <name evidence="1" type="ORF">AN640_08680</name>
</gene>
<reference evidence="1" key="1">
    <citation type="submission" date="2016-08" db="EMBL/GenBank/DDBJ databases">
        <authorList>
            <person name="Ngugi D.K."/>
            <person name="Miyake S."/>
            <person name="Stingl U."/>
        </authorList>
    </citation>
    <scope>NUCLEOTIDE SEQUENCE</scope>
    <source>
        <strain evidence="1">SCG-D08WGA-EpuloA1</strain>
    </source>
</reference>
<evidence type="ECO:0000313" key="1">
    <source>
        <dbReference type="EMBL" id="ONI40596.1"/>
    </source>
</evidence>
<name>A0ACC8XCQ1_9FIRM</name>
<sequence length="473" mass="55186">MKQFMDQDFLLKNDAAKTLYHDYAKEMPIYDFHNHLSAKAILDDIQFKNITQVWLGGDHYKWRALRTNGINEQDITGDTSDYEKFLLWAKIMPYLIGNPLYHWTHLELQRYFDIYDQLNEDTAEMIWNKCNEKLQTKEFTVRNLIKMMNIKVLCTTDDPVDNLENHIEIAKENLDFKVLPTFRPDKAIHIEKPDFHKYIKSLSEVVGYEINDYQLLEKALLERLEFFHKNGTRVSDHALDEVLYAPATGKEVNDIFQKALRDEELSLIELKKYKGYLVTQLGKAYAKRGWVMQIHIGALRNNSSRMFKELGPDTGFDSINDEVCAKDLSKLLDNMDKTNELPKTILYCLNPRDNEVLTTMLGNFQGGGIAGKIQFGSGWWFNDQKDGMERQLEALAQLGLLSRFVGMLTDSRSFLSFPRHEYFRRILCNKFGKYVEDGEYPNNIQFLGKVVQDICFNNAVNYFDIQISSIMNE</sequence>
<accession>A0ACC8XCQ1</accession>